<dbReference type="EMBL" id="JACHIG010000003">
    <property type="protein sequence ID" value="MBB5032301.1"/>
    <property type="molecule type" value="Genomic_DNA"/>
</dbReference>
<dbReference type="InterPro" id="IPR006311">
    <property type="entry name" value="TAT_signal"/>
</dbReference>
<protein>
    <recommendedName>
        <fullName evidence="3">DUF1501 domain-containing protein</fullName>
    </recommendedName>
</protein>
<dbReference type="SUPFAM" id="SSF53649">
    <property type="entry name" value="Alkaline phosphatase-like"/>
    <property type="match status" value="1"/>
</dbReference>
<dbReference type="RefSeq" id="WP_184339233.1">
    <property type="nucleotide sequence ID" value="NZ_JACHIG010000003.1"/>
</dbReference>
<evidence type="ECO:0000313" key="2">
    <source>
        <dbReference type="Proteomes" id="UP000590740"/>
    </source>
</evidence>
<dbReference type="InterPro" id="IPR017850">
    <property type="entry name" value="Alkaline_phosphatase_core_sf"/>
</dbReference>
<name>A0A7W8DJY3_9BACT</name>
<dbReference type="Proteomes" id="UP000590740">
    <property type="component" value="Unassembled WGS sequence"/>
</dbReference>
<accession>A0A7W8DJY3</accession>
<evidence type="ECO:0008006" key="3">
    <source>
        <dbReference type="Google" id="ProtNLM"/>
    </source>
</evidence>
<dbReference type="PANTHER" id="PTHR43737:SF1">
    <property type="entry name" value="DUF1501 DOMAIN-CONTAINING PROTEIN"/>
    <property type="match status" value="1"/>
</dbReference>
<sequence length="467" mass="50404">MLTFSDHSLGSSRLQRRDFLRIGGLGLGGMALGDLMALKSLAASKKSLLKDKSVIFLFMHGGPSQFETFDPKMDAPSEIRSVTGEIKTSLPGVTFGSTFQRLAKLADKFSIVRSFVTGDAIHDIKTIVGKDTLKANLGSLYSRMAGPLRQGSAMPTNVALFPQAVAPAARPVIKTFGDFTSSGELGSTYQPFVPGAGSGAQADMTLSMPQSRLDDRRALLTSLDQWKRTMDASHALGGMSEFQSLAFDVLRRGVSDAFDLSREDPRLIARYDTAPLLPKDRISTEWNNRDHYADNAASLGKLLLLARRLCERGCGFVTVTTSFVWDMHADNNNAPCRTGMDYVGRPFDHAVSALIEDIESRGLRDKIMLVCCGEMGRSPKINVKGGRDHWGGLAPLMIYGGGLKMGQVIGQSSRNGGEPASQPVTIPDLISTIMHTLVDVGEARVTDGLPQGLLNVLSRGEPIRGLV</sequence>
<reference evidence="1 2" key="1">
    <citation type="submission" date="2020-08" db="EMBL/GenBank/DDBJ databases">
        <title>Genomic Encyclopedia of Type Strains, Phase IV (KMG-IV): sequencing the most valuable type-strain genomes for metagenomic binning, comparative biology and taxonomic classification.</title>
        <authorList>
            <person name="Goeker M."/>
        </authorList>
    </citation>
    <scope>NUCLEOTIDE SEQUENCE [LARGE SCALE GENOMIC DNA]</scope>
    <source>
        <strain evidence="1 2">DSM 12252</strain>
    </source>
</reference>
<dbReference type="PROSITE" id="PS51318">
    <property type="entry name" value="TAT"/>
    <property type="match status" value="1"/>
</dbReference>
<organism evidence="1 2">
    <name type="scientific">Prosthecobacter vanneervenii</name>
    <dbReference type="NCBI Taxonomy" id="48466"/>
    <lineage>
        <taxon>Bacteria</taxon>
        <taxon>Pseudomonadati</taxon>
        <taxon>Verrucomicrobiota</taxon>
        <taxon>Verrucomicrobiia</taxon>
        <taxon>Verrucomicrobiales</taxon>
        <taxon>Verrucomicrobiaceae</taxon>
        <taxon>Prosthecobacter</taxon>
    </lineage>
</organism>
<dbReference type="Pfam" id="PF07394">
    <property type="entry name" value="DUF1501"/>
    <property type="match status" value="1"/>
</dbReference>
<keyword evidence="2" id="KW-1185">Reference proteome</keyword>
<gene>
    <name evidence="1" type="ORF">HNQ65_001878</name>
</gene>
<dbReference type="InterPro" id="IPR010869">
    <property type="entry name" value="DUF1501"/>
</dbReference>
<evidence type="ECO:0000313" key="1">
    <source>
        <dbReference type="EMBL" id="MBB5032301.1"/>
    </source>
</evidence>
<comment type="caution">
    <text evidence="1">The sequence shown here is derived from an EMBL/GenBank/DDBJ whole genome shotgun (WGS) entry which is preliminary data.</text>
</comment>
<dbReference type="PANTHER" id="PTHR43737">
    <property type="entry name" value="BLL7424 PROTEIN"/>
    <property type="match status" value="1"/>
</dbReference>
<dbReference type="AlphaFoldDB" id="A0A7W8DJY3"/>
<proteinExistence type="predicted"/>